<gene>
    <name evidence="7" type="ORF">CDO81_22720</name>
</gene>
<keyword evidence="5 6" id="KW-0472">Membrane</keyword>
<dbReference type="PANTHER" id="PTHR30086:SF20">
    <property type="entry name" value="ARGININE EXPORTER PROTEIN ARGO-RELATED"/>
    <property type="match status" value="1"/>
</dbReference>
<dbReference type="Pfam" id="PF01810">
    <property type="entry name" value="LysE"/>
    <property type="match status" value="1"/>
</dbReference>
<protein>
    <submittedName>
        <fullName evidence="7">Lysine transporter LysE</fullName>
    </submittedName>
</protein>
<evidence type="ECO:0000256" key="3">
    <source>
        <dbReference type="ARBA" id="ARBA00022692"/>
    </source>
</evidence>
<keyword evidence="3 6" id="KW-0812">Transmembrane</keyword>
<keyword evidence="8" id="KW-1185">Reference proteome</keyword>
<comment type="subcellular location">
    <subcellularLocation>
        <location evidence="1">Cell membrane</location>
        <topology evidence="1">Multi-pass membrane protein</topology>
    </subcellularLocation>
</comment>
<sequence>MALGTHDLALFAATVFVLSATPGVDMAYTVASTLRGGWRQGVAAAVGIMAGCVLHTLAAAFGLAALLATSAEAFTVVKLVGAAYLLYVAWGMARAGLKPPSAATEVVAPPSLWRTARQGFFTNALNPKVALFFLALLPQFIAADAPDKTLAFLFLGGWFIVQGLLFLLGLIALVTPLRRARSRPWLGRSLNLGGAGLFTVLAAKLALSKP</sequence>
<organism evidence="7 8">
    <name type="scientific">Roseateles puraquae</name>
    <dbReference type="NCBI Taxonomy" id="431059"/>
    <lineage>
        <taxon>Bacteria</taxon>
        <taxon>Pseudomonadati</taxon>
        <taxon>Pseudomonadota</taxon>
        <taxon>Betaproteobacteria</taxon>
        <taxon>Burkholderiales</taxon>
        <taxon>Sphaerotilaceae</taxon>
        <taxon>Roseateles</taxon>
    </lineage>
</organism>
<keyword evidence="4 6" id="KW-1133">Transmembrane helix</keyword>
<feature type="transmembrane region" description="Helical" evidence="6">
    <location>
        <begin position="43"/>
        <end position="68"/>
    </location>
</feature>
<dbReference type="RefSeq" id="WP_088485533.1">
    <property type="nucleotide sequence ID" value="NZ_NISI01000012.1"/>
</dbReference>
<evidence type="ECO:0000256" key="2">
    <source>
        <dbReference type="ARBA" id="ARBA00022475"/>
    </source>
</evidence>
<dbReference type="InterPro" id="IPR001123">
    <property type="entry name" value="LeuE-type"/>
</dbReference>
<dbReference type="PANTHER" id="PTHR30086">
    <property type="entry name" value="ARGININE EXPORTER PROTEIN ARGO"/>
    <property type="match status" value="1"/>
</dbReference>
<evidence type="ECO:0000313" key="7">
    <source>
        <dbReference type="EMBL" id="OWR01838.1"/>
    </source>
</evidence>
<dbReference type="GO" id="GO:0005886">
    <property type="term" value="C:plasma membrane"/>
    <property type="evidence" value="ECO:0007669"/>
    <property type="project" value="UniProtKB-SubCell"/>
</dbReference>
<dbReference type="PIRSF" id="PIRSF006324">
    <property type="entry name" value="LeuE"/>
    <property type="match status" value="1"/>
</dbReference>
<feature type="transmembrane region" description="Helical" evidence="6">
    <location>
        <begin position="185"/>
        <end position="207"/>
    </location>
</feature>
<dbReference type="Proteomes" id="UP000197446">
    <property type="component" value="Unassembled WGS sequence"/>
</dbReference>
<feature type="transmembrane region" description="Helical" evidence="6">
    <location>
        <begin position="150"/>
        <end position="173"/>
    </location>
</feature>
<accession>A0A254N8T3</accession>
<dbReference type="GO" id="GO:0015171">
    <property type="term" value="F:amino acid transmembrane transporter activity"/>
    <property type="evidence" value="ECO:0007669"/>
    <property type="project" value="TreeGrafter"/>
</dbReference>
<dbReference type="OrthoDB" id="9784202at2"/>
<evidence type="ECO:0000256" key="1">
    <source>
        <dbReference type="ARBA" id="ARBA00004651"/>
    </source>
</evidence>
<keyword evidence="2" id="KW-1003">Cell membrane</keyword>
<evidence type="ECO:0000256" key="6">
    <source>
        <dbReference type="SAM" id="Phobius"/>
    </source>
</evidence>
<feature type="transmembrane region" description="Helical" evidence="6">
    <location>
        <begin position="75"/>
        <end position="93"/>
    </location>
</feature>
<dbReference type="AlphaFoldDB" id="A0A254N8T3"/>
<dbReference type="EMBL" id="NISI01000012">
    <property type="protein sequence ID" value="OWR01838.1"/>
    <property type="molecule type" value="Genomic_DNA"/>
</dbReference>
<evidence type="ECO:0000256" key="5">
    <source>
        <dbReference type="ARBA" id="ARBA00023136"/>
    </source>
</evidence>
<evidence type="ECO:0000256" key="4">
    <source>
        <dbReference type="ARBA" id="ARBA00022989"/>
    </source>
</evidence>
<proteinExistence type="predicted"/>
<name>A0A254N8T3_9BURK</name>
<evidence type="ECO:0000313" key="8">
    <source>
        <dbReference type="Proteomes" id="UP000197446"/>
    </source>
</evidence>
<comment type="caution">
    <text evidence="7">The sequence shown here is derived from an EMBL/GenBank/DDBJ whole genome shotgun (WGS) entry which is preliminary data.</text>
</comment>
<reference evidence="7 8" key="1">
    <citation type="journal article" date="2007" name="Int. J. Syst. Evol. Microbiol.">
        <title>Description of Pelomonas aquatica sp. nov. and Pelomonas puraquae sp. nov., isolated from industrial and haemodialysis water.</title>
        <authorList>
            <person name="Gomila M."/>
            <person name="Bowien B."/>
            <person name="Falsen E."/>
            <person name="Moore E.R."/>
            <person name="Lalucat J."/>
        </authorList>
    </citation>
    <scope>NUCLEOTIDE SEQUENCE [LARGE SCALE GENOMIC DNA]</scope>
    <source>
        <strain evidence="7 8">CCUG 52769</strain>
    </source>
</reference>